<evidence type="ECO:0000256" key="1">
    <source>
        <dbReference type="ARBA" id="ARBA00022801"/>
    </source>
</evidence>
<feature type="signal peptide" evidence="2">
    <location>
        <begin position="1"/>
        <end position="19"/>
    </location>
</feature>
<keyword evidence="2" id="KW-0732">Signal</keyword>
<dbReference type="RefSeq" id="WP_244818897.1">
    <property type="nucleotide sequence ID" value="NZ_CP112998.1"/>
</dbReference>
<dbReference type="Pfam" id="PF03629">
    <property type="entry name" value="SASA"/>
    <property type="match status" value="1"/>
</dbReference>
<name>A0A9E8SLU2_9BACT</name>
<evidence type="ECO:0000259" key="3">
    <source>
        <dbReference type="Pfam" id="PF03629"/>
    </source>
</evidence>
<protein>
    <submittedName>
        <fullName evidence="4">Sialate O-acetylesterase</fullName>
    </submittedName>
</protein>
<dbReference type="GO" id="GO:0016788">
    <property type="term" value="F:hydrolase activity, acting on ester bonds"/>
    <property type="evidence" value="ECO:0007669"/>
    <property type="project" value="UniProtKB-ARBA"/>
</dbReference>
<sequence length="260" mass="28972">MKLVYGLIFLLTICQAAFAQPDIPQKKFELYLLAGQSNMAGRGKVEEQDKTTHPRIWMLTKDNTWELATEPLHFDKPAVIGVGPGFAFAKALAQADTNVVIGLIPCAVGGSPIEVWEPGKYYEPTKSHPYDDAIKRTKIAMQKGELKGILWQQGESDSDSLHAGLYAEKLQLLVARFRKELKIKRLPFVAGTMAEFYVNGHPYAKIVNEAITKLPDHVKNTSFVSAAGLTEKGDQTHFDSVSARELGRRYAEVFKNMYAK</sequence>
<evidence type="ECO:0000313" key="5">
    <source>
        <dbReference type="Proteomes" id="UP001164653"/>
    </source>
</evidence>
<dbReference type="PANTHER" id="PTHR31988:SF19">
    <property type="entry name" value="9-O-ACETYL-N-ACETYLNEURAMINIC ACID DEACETYLASE-RELATED"/>
    <property type="match status" value="1"/>
</dbReference>
<evidence type="ECO:0000313" key="4">
    <source>
        <dbReference type="EMBL" id="WAC13995.1"/>
    </source>
</evidence>
<dbReference type="Proteomes" id="UP001164653">
    <property type="component" value="Chromosome"/>
</dbReference>
<accession>A0A9E8SLU2</accession>
<dbReference type="InterPro" id="IPR036514">
    <property type="entry name" value="SGNH_hydro_sf"/>
</dbReference>
<proteinExistence type="predicted"/>
<dbReference type="AlphaFoldDB" id="A0A9E8SLU2"/>
<dbReference type="InterPro" id="IPR052940">
    <property type="entry name" value="Carb_Esterase_6"/>
</dbReference>
<keyword evidence="5" id="KW-1185">Reference proteome</keyword>
<dbReference type="KEGG" id="dpf:ON006_08530"/>
<dbReference type="Gene3D" id="3.40.50.1110">
    <property type="entry name" value="SGNH hydrolase"/>
    <property type="match status" value="1"/>
</dbReference>
<reference evidence="4" key="1">
    <citation type="submission" date="2022-11" db="EMBL/GenBank/DDBJ databases">
        <title>Dyadobacter pollutisoli sp. nov., isolated from plastic dumped soil.</title>
        <authorList>
            <person name="Kim J.M."/>
            <person name="Kim K.R."/>
            <person name="Lee J.K."/>
            <person name="Hao L."/>
            <person name="Jeon C.O."/>
        </authorList>
    </citation>
    <scope>NUCLEOTIDE SEQUENCE</scope>
    <source>
        <strain evidence="4">U1</strain>
    </source>
</reference>
<evidence type="ECO:0000256" key="2">
    <source>
        <dbReference type="SAM" id="SignalP"/>
    </source>
</evidence>
<keyword evidence="1" id="KW-0378">Hydrolase</keyword>
<dbReference type="EMBL" id="CP112998">
    <property type="protein sequence ID" value="WAC13995.1"/>
    <property type="molecule type" value="Genomic_DNA"/>
</dbReference>
<dbReference type="InterPro" id="IPR005181">
    <property type="entry name" value="SASA"/>
</dbReference>
<dbReference type="PANTHER" id="PTHR31988">
    <property type="entry name" value="ESTERASE, PUTATIVE (DUF303)-RELATED"/>
    <property type="match status" value="1"/>
</dbReference>
<organism evidence="4 5">
    <name type="scientific">Dyadobacter pollutisoli</name>
    <dbReference type="NCBI Taxonomy" id="2910158"/>
    <lineage>
        <taxon>Bacteria</taxon>
        <taxon>Pseudomonadati</taxon>
        <taxon>Bacteroidota</taxon>
        <taxon>Cytophagia</taxon>
        <taxon>Cytophagales</taxon>
        <taxon>Spirosomataceae</taxon>
        <taxon>Dyadobacter</taxon>
    </lineage>
</organism>
<feature type="domain" description="Sialate O-acetylesterase" evidence="3">
    <location>
        <begin position="28"/>
        <end position="254"/>
    </location>
</feature>
<dbReference type="SUPFAM" id="SSF52266">
    <property type="entry name" value="SGNH hydrolase"/>
    <property type="match status" value="1"/>
</dbReference>
<feature type="chain" id="PRO_5038703236" evidence="2">
    <location>
        <begin position="20"/>
        <end position="260"/>
    </location>
</feature>
<gene>
    <name evidence="4" type="ORF">ON006_08530</name>
</gene>